<dbReference type="SUPFAM" id="SSF47113">
    <property type="entry name" value="Histone-fold"/>
    <property type="match status" value="1"/>
</dbReference>
<feature type="compositionally biased region" description="Acidic residues" evidence="1">
    <location>
        <begin position="611"/>
        <end position="623"/>
    </location>
</feature>
<dbReference type="GO" id="GO:0006893">
    <property type="term" value="P:Golgi to plasma membrane transport"/>
    <property type="evidence" value="ECO:0007669"/>
    <property type="project" value="TreeGrafter"/>
</dbReference>
<dbReference type="InterPro" id="IPR003162">
    <property type="entry name" value="TFIID-31"/>
</dbReference>
<evidence type="ECO:0000256" key="1">
    <source>
        <dbReference type="SAM" id="MobiDB-lite"/>
    </source>
</evidence>
<accession>A0A8F2W430</accession>
<evidence type="ECO:0000313" key="2">
    <source>
        <dbReference type="EMBL" id="QWW23446.1"/>
    </source>
</evidence>
<dbReference type="Proteomes" id="UP000825438">
    <property type="component" value="Chromosome II"/>
</dbReference>
<evidence type="ECO:0008006" key="3">
    <source>
        <dbReference type="Google" id="ProtNLM"/>
    </source>
</evidence>
<organism evidence="2">
    <name type="scientific">Candidozyma auris</name>
    <name type="common">Yeast</name>
    <name type="synonym">Candida auris</name>
    <dbReference type="NCBI Taxonomy" id="498019"/>
    <lineage>
        <taxon>Eukaryota</taxon>
        <taxon>Fungi</taxon>
        <taxon>Dikarya</taxon>
        <taxon>Ascomycota</taxon>
        <taxon>Saccharomycotina</taxon>
        <taxon>Pichiomycetes</taxon>
        <taxon>Metschnikowiaceae</taxon>
        <taxon>Candidozyma</taxon>
    </lineage>
</organism>
<dbReference type="CDD" id="cd07979">
    <property type="entry name" value="HFD_TAF9"/>
    <property type="match status" value="1"/>
</dbReference>
<dbReference type="InterPro" id="IPR015374">
    <property type="entry name" value="ChAPs"/>
</dbReference>
<dbReference type="Gene3D" id="1.10.20.10">
    <property type="entry name" value="Histone, subunit A"/>
    <property type="match status" value="1"/>
</dbReference>
<dbReference type="GO" id="GO:0046982">
    <property type="term" value="F:protein heterodimerization activity"/>
    <property type="evidence" value="ECO:0007669"/>
    <property type="project" value="InterPro"/>
</dbReference>
<dbReference type="FunFam" id="1.10.20.10:FF:000064">
    <property type="entry name" value="Transcription initiation factor TFIID subunit 9"/>
    <property type="match status" value="1"/>
</dbReference>
<dbReference type="GO" id="GO:0006352">
    <property type="term" value="P:DNA-templated transcription initiation"/>
    <property type="evidence" value="ECO:0007669"/>
    <property type="project" value="InterPro"/>
</dbReference>
<dbReference type="EMBL" id="CP076750">
    <property type="protein sequence ID" value="QWW23446.1"/>
    <property type="molecule type" value="Genomic_DNA"/>
</dbReference>
<dbReference type="InterPro" id="IPR011990">
    <property type="entry name" value="TPR-like_helical_dom_sf"/>
</dbReference>
<dbReference type="GO" id="GO:0034044">
    <property type="term" value="C:exomer complex"/>
    <property type="evidence" value="ECO:0007669"/>
    <property type="project" value="UniProtKB-ARBA"/>
</dbReference>
<gene>
    <name evidence="2" type="ORF">CA7LBN_002247</name>
</gene>
<reference evidence="2" key="1">
    <citation type="submission" date="2021-06" db="EMBL/GenBank/DDBJ databases">
        <title>Candida auris outbreak in lebanese hospital.</title>
        <authorList>
            <person name="Finianos M."/>
        </authorList>
    </citation>
    <scope>NUCLEOTIDE SEQUENCE</scope>
    <source>
        <strain evidence="2">CA7LBN</strain>
    </source>
</reference>
<protein>
    <recommendedName>
        <fullName evidence="3">Chaps-domain-containing protein</fullName>
    </recommendedName>
</protein>
<dbReference type="SUPFAM" id="SSF48452">
    <property type="entry name" value="TPR-like"/>
    <property type="match status" value="1"/>
</dbReference>
<feature type="compositionally biased region" description="Polar residues" evidence="1">
    <location>
        <begin position="595"/>
        <end position="609"/>
    </location>
</feature>
<sequence>MSASGTTDSSETPVIPRDVRLLHLIFATQGIQNYQDHVPLQLMDFAHRYTTSVLKDAVMYNDHAKNAMNTTSSTSTVNTDDIRLAIAARTNYQFKPTPPKELLLELAHERNAKPLPPVIPKWGLNLPPEKYCLTARDWESLEEEAADSETKEEYLGSSVIERTSRLIGLSDLGPADLCNIHKQGVNSKKPEFGTFLYFTGVDTSNSASIAAHLQGLATLMSSKAQYWFGEKKHFKVPELTYCTYNAFSRVDMRVTVHIPGKFQSSVVNHEGKLIHENLSEEALDRLWLETFVCSIVRCMLDSEEDDTNKFGSLVEIRRENPFDLGVVSQELLANFVAGFEKLFWEGPKLGCCVDLPSPTLISNYLVDGFLKCIELTQSFDMALDVLKRLEEKEPSVATLIAKLLLLKDEEVKAIQIMNDAIQRDERDSELLLLQAQFLMDKRRYDLALHLARQAVKSSPSDFKTWALLVKVYTKLNDFENALLTLNSCPMNSHKDVFTLKRIVALKGAGEELHLPSPVDVFLDEVSNLQSTSVAAEQRNLDSSLAHLPAANLKSTFAKAYDLLTEIVIKTGWEALLKHRAKVFVMEEEYRKDRSSNSAAHTRTTSQVNVPEQDDENASTEENDGSSTMAVKSPKKEINGSTDNDSVLENEFRKKRLCERWLDNLFMLLYEDLRVYTMWQAEYVHFQAQQMEYKKTTLEWEILGSIAFRLKHYKEGSIAFSNALSGRFSSKAQRQMLKYYEMERSKIISKNSNPEAPSSGAHNYAKTINQLNEKILECCIKLLVWNHRWYNDFSPDLISTICDLIAKEGLIKIQSLVQAVYSNNINHSEGLANHGITDMMDDIFKFCKEYNVSGADN</sequence>
<dbReference type="Pfam" id="PF09295">
    <property type="entry name" value="ChAPs"/>
    <property type="match status" value="1"/>
</dbReference>
<feature type="region of interest" description="Disordered" evidence="1">
    <location>
        <begin position="593"/>
        <end position="643"/>
    </location>
</feature>
<dbReference type="AlphaFoldDB" id="A0A8F2W430"/>
<name>A0A8F2W430_CANAR</name>
<proteinExistence type="predicted"/>
<dbReference type="PANTHER" id="PTHR31975:SF1">
    <property type="entry name" value="BUD SITE SELECTION PROTEIN 7-RELATED"/>
    <property type="match status" value="1"/>
</dbReference>
<dbReference type="InterPro" id="IPR009072">
    <property type="entry name" value="Histone-fold"/>
</dbReference>
<dbReference type="Gene3D" id="1.25.40.10">
    <property type="entry name" value="Tetratricopeptide repeat domain"/>
    <property type="match status" value="1"/>
</dbReference>
<dbReference type="PANTHER" id="PTHR31975">
    <property type="entry name" value="BUD SITE SELECTION PROTEIN 7-RELATED"/>
    <property type="match status" value="1"/>
</dbReference>
<dbReference type="Pfam" id="PF02291">
    <property type="entry name" value="TFIID-31kDa"/>
    <property type="match status" value="1"/>
</dbReference>